<dbReference type="Proteomes" id="UP001172101">
    <property type="component" value="Unassembled WGS sequence"/>
</dbReference>
<evidence type="ECO:0000256" key="1">
    <source>
        <dbReference type="SAM" id="MobiDB-lite"/>
    </source>
</evidence>
<accession>A0AA40A5M3</accession>
<evidence type="ECO:0000313" key="3">
    <source>
        <dbReference type="Proteomes" id="UP001172101"/>
    </source>
</evidence>
<sequence length="95" mass="10585">MESRGGETVSHMADRFGRPFVEADLLAPDRIIGFILFKKLAKHRIPTPSNDTKRHYPPLPSTSKIGHQQIQPPTTVTQRYKCQTQTVSTLDLGGA</sequence>
<feature type="region of interest" description="Disordered" evidence="1">
    <location>
        <begin position="46"/>
        <end position="74"/>
    </location>
</feature>
<dbReference type="EMBL" id="JAUIRO010000006">
    <property type="protein sequence ID" value="KAK0709621.1"/>
    <property type="molecule type" value="Genomic_DNA"/>
</dbReference>
<protein>
    <submittedName>
        <fullName evidence="2">Uncharacterized protein</fullName>
    </submittedName>
</protein>
<organism evidence="2 3">
    <name type="scientific">Lasiosphaeria miniovina</name>
    <dbReference type="NCBI Taxonomy" id="1954250"/>
    <lineage>
        <taxon>Eukaryota</taxon>
        <taxon>Fungi</taxon>
        <taxon>Dikarya</taxon>
        <taxon>Ascomycota</taxon>
        <taxon>Pezizomycotina</taxon>
        <taxon>Sordariomycetes</taxon>
        <taxon>Sordariomycetidae</taxon>
        <taxon>Sordariales</taxon>
        <taxon>Lasiosphaeriaceae</taxon>
        <taxon>Lasiosphaeria</taxon>
    </lineage>
</organism>
<proteinExistence type="predicted"/>
<comment type="caution">
    <text evidence="2">The sequence shown here is derived from an EMBL/GenBank/DDBJ whole genome shotgun (WGS) entry which is preliminary data.</text>
</comment>
<keyword evidence="3" id="KW-1185">Reference proteome</keyword>
<dbReference type="RefSeq" id="XP_060292925.1">
    <property type="nucleotide sequence ID" value="XM_060442580.1"/>
</dbReference>
<reference evidence="2" key="1">
    <citation type="submission" date="2023-06" db="EMBL/GenBank/DDBJ databases">
        <title>Genome-scale phylogeny and comparative genomics of the fungal order Sordariales.</title>
        <authorList>
            <consortium name="Lawrence Berkeley National Laboratory"/>
            <person name="Hensen N."/>
            <person name="Bonometti L."/>
            <person name="Westerberg I."/>
            <person name="Brannstrom I.O."/>
            <person name="Guillou S."/>
            <person name="Cros-Aarteil S."/>
            <person name="Calhoun S."/>
            <person name="Haridas S."/>
            <person name="Kuo A."/>
            <person name="Mondo S."/>
            <person name="Pangilinan J."/>
            <person name="Riley R."/>
            <person name="LaButti K."/>
            <person name="Andreopoulos B."/>
            <person name="Lipzen A."/>
            <person name="Chen C."/>
            <person name="Yanf M."/>
            <person name="Daum C."/>
            <person name="Ng V."/>
            <person name="Clum A."/>
            <person name="Steindorff A."/>
            <person name="Ohm R."/>
            <person name="Martin F."/>
            <person name="Silar P."/>
            <person name="Natvig D."/>
            <person name="Lalanne C."/>
            <person name="Gautier V."/>
            <person name="Ament-velasquez S.L."/>
            <person name="Kruys A."/>
            <person name="Hutchinson M.I."/>
            <person name="Powell A.J."/>
            <person name="Barry K."/>
            <person name="Miller A.N."/>
            <person name="Grigoriev I.V."/>
            <person name="Debuchy R."/>
            <person name="Gladieux P."/>
            <person name="Thoren M.H."/>
            <person name="Johannesson H."/>
        </authorList>
    </citation>
    <scope>NUCLEOTIDE SEQUENCE</scope>
    <source>
        <strain evidence="2">SMH2392-1A</strain>
    </source>
</reference>
<gene>
    <name evidence="2" type="ORF">B0T26DRAFT_722274</name>
</gene>
<evidence type="ECO:0000313" key="2">
    <source>
        <dbReference type="EMBL" id="KAK0709621.1"/>
    </source>
</evidence>
<feature type="compositionally biased region" description="Polar residues" evidence="1">
    <location>
        <begin position="61"/>
        <end position="74"/>
    </location>
</feature>
<dbReference type="GeneID" id="85325850"/>
<name>A0AA40A5M3_9PEZI</name>
<dbReference type="AlphaFoldDB" id="A0AA40A5M3"/>